<feature type="transmembrane region" description="Helical" evidence="1">
    <location>
        <begin position="366"/>
        <end position="385"/>
    </location>
</feature>
<feature type="transmembrane region" description="Helical" evidence="1">
    <location>
        <begin position="166"/>
        <end position="196"/>
    </location>
</feature>
<feature type="transmembrane region" description="Helical" evidence="1">
    <location>
        <begin position="298"/>
        <end position="315"/>
    </location>
</feature>
<feature type="transmembrane region" description="Helical" evidence="1">
    <location>
        <begin position="5"/>
        <end position="24"/>
    </location>
</feature>
<evidence type="ECO:0000313" key="3">
    <source>
        <dbReference type="EMBL" id="SIS59800.1"/>
    </source>
</evidence>
<gene>
    <name evidence="2" type="ORF">B0A70_04345</name>
    <name evidence="3" type="ORF">SAMN05421796_101485</name>
</gene>
<evidence type="ECO:0000313" key="4">
    <source>
        <dbReference type="Proteomes" id="UP000186246"/>
    </source>
</evidence>
<keyword evidence="5" id="KW-1185">Reference proteome</keyword>
<name>A0A1N7KE82_9FLAO</name>
<dbReference type="EMBL" id="FTOJ01000001">
    <property type="protein sequence ID" value="SIS59800.1"/>
    <property type="molecule type" value="Genomic_DNA"/>
</dbReference>
<feature type="transmembrane region" description="Helical" evidence="1">
    <location>
        <begin position="89"/>
        <end position="110"/>
    </location>
</feature>
<proteinExistence type="predicted"/>
<dbReference type="AlphaFoldDB" id="A0A1N7KE82"/>
<accession>A0A1N7KE82</accession>
<sequence>MRNKLIFGGGMVLILILYIPFFIFGENSYLGSPADYLDSNTVWLKILSESGMSFSSNGTPLPNIENQYRVSYGNELDFIYLLFKILTPFYALVINSLIICITGYFSLFTLGKYIAPKIDTLFLVLISITFSVLNFWQFGGISTAGAPLIVLIFLKLLCRQRVHFLYYAFATFYILYSSFIVYGMFLIFLLVICALYSSIIKKKIEVSAFVFVFLLGAGYLMTNYRFILETLHPSFVSNRNIGIAGEMIWDTGVKTVFERFWTENGSHAPSRHQFMIISFFIYCLVSFFLPLKNIRKVILLFCLILFTCIFSYFNINMIPEIIKALKLDFLYGLTLYRFYFFNGLLWYIIMIFILEDFSKMDKKPITIVAALIIFANLYTVLRINIPYQNIRHSFREHYFSFKDYYMNEEFEKISKLLPKDKSKYRIISYGFDPAAAQYHGFYTADGYFPYYEKSYKKKFRSLISPILSKNPDLMGKYDGYMSQNFVFVDNFVIGQQILQKYSKQPKELMIDKNAAEELSVDYIISSIPLTNDYLVLENSISSKYWVNIYVYKINTK</sequence>
<dbReference type="Pfam" id="PF19510">
    <property type="entry name" value="DUF6044"/>
    <property type="match status" value="1"/>
</dbReference>
<organism evidence="3 4">
    <name type="scientific">Chryseobacterium piscicola</name>
    <dbReference type="NCBI Taxonomy" id="551459"/>
    <lineage>
        <taxon>Bacteria</taxon>
        <taxon>Pseudomonadati</taxon>
        <taxon>Bacteroidota</taxon>
        <taxon>Flavobacteriia</taxon>
        <taxon>Flavobacteriales</taxon>
        <taxon>Weeksellaceae</taxon>
        <taxon>Chryseobacterium group</taxon>
        <taxon>Chryseobacterium</taxon>
    </lineage>
</organism>
<dbReference type="RefSeq" id="WP_076449414.1">
    <property type="nucleotide sequence ID" value="NZ_FTOJ01000001.1"/>
</dbReference>
<keyword evidence="1" id="KW-1133">Transmembrane helix</keyword>
<evidence type="ECO:0000313" key="2">
    <source>
        <dbReference type="EMBL" id="PQA96354.1"/>
    </source>
</evidence>
<reference evidence="3" key="3">
    <citation type="submission" date="2017-01" db="EMBL/GenBank/DDBJ databases">
        <authorList>
            <person name="Mah S.A."/>
            <person name="Swanson W.J."/>
            <person name="Moy G.W."/>
            <person name="Vacquier V.D."/>
        </authorList>
    </citation>
    <scope>NUCLEOTIDE SEQUENCE [LARGE SCALE GENOMIC DNA]</scope>
    <source>
        <strain evidence="3">DSM 21068</strain>
    </source>
</reference>
<keyword evidence="1" id="KW-0812">Transmembrane</keyword>
<dbReference type="Proteomes" id="UP000238314">
    <property type="component" value="Unassembled WGS sequence"/>
</dbReference>
<protein>
    <submittedName>
        <fullName evidence="3">Uncharacterized protein</fullName>
    </submittedName>
</protein>
<evidence type="ECO:0000256" key="1">
    <source>
        <dbReference type="SAM" id="Phobius"/>
    </source>
</evidence>
<feature type="transmembrane region" description="Helical" evidence="1">
    <location>
        <begin position="335"/>
        <end position="354"/>
    </location>
</feature>
<keyword evidence="1" id="KW-0472">Membrane</keyword>
<reference evidence="2 5" key="1">
    <citation type="submission" date="2016-11" db="EMBL/GenBank/DDBJ databases">
        <title>Whole genomes of Flavobacteriaceae.</title>
        <authorList>
            <person name="Stine C."/>
            <person name="Li C."/>
            <person name="Tadesse D."/>
        </authorList>
    </citation>
    <scope>NUCLEOTIDE SEQUENCE [LARGE SCALE GENOMIC DNA]</scope>
    <source>
        <strain evidence="2 5">DSM 21068</strain>
    </source>
</reference>
<dbReference type="OrthoDB" id="2349131at2"/>
<dbReference type="Proteomes" id="UP000186246">
    <property type="component" value="Unassembled WGS sequence"/>
</dbReference>
<dbReference type="InterPro" id="IPR046107">
    <property type="entry name" value="DUF6044"/>
</dbReference>
<dbReference type="EMBL" id="MUGO01000003">
    <property type="protein sequence ID" value="PQA96354.1"/>
    <property type="molecule type" value="Genomic_DNA"/>
</dbReference>
<feature type="transmembrane region" description="Helical" evidence="1">
    <location>
        <begin position="208"/>
        <end position="227"/>
    </location>
</feature>
<dbReference type="STRING" id="551459.SAMN05421796_101485"/>
<evidence type="ECO:0000313" key="5">
    <source>
        <dbReference type="Proteomes" id="UP000238314"/>
    </source>
</evidence>
<reference evidence="4" key="2">
    <citation type="submission" date="2017-01" db="EMBL/GenBank/DDBJ databases">
        <authorList>
            <person name="Varghese N."/>
            <person name="Submissions S."/>
        </authorList>
    </citation>
    <scope>NUCLEOTIDE SEQUENCE [LARGE SCALE GENOMIC DNA]</scope>
    <source>
        <strain evidence="4">DSM 21068</strain>
    </source>
</reference>
<feature type="transmembrane region" description="Helical" evidence="1">
    <location>
        <begin position="122"/>
        <end position="154"/>
    </location>
</feature>
<feature type="transmembrane region" description="Helical" evidence="1">
    <location>
        <begin position="274"/>
        <end position="291"/>
    </location>
</feature>